<keyword evidence="1" id="KW-0963">Cytoplasm</keyword>
<dbReference type="PANTHER" id="PTHR34298">
    <property type="entry name" value="SEGREGATION AND CONDENSATION PROTEIN B"/>
    <property type="match status" value="1"/>
</dbReference>
<dbReference type="OrthoDB" id="9806226at2"/>
<proteinExistence type="predicted"/>
<dbReference type="SUPFAM" id="SSF46785">
    <property type="entry name" value="Winged helix' DNA-binding domain"/>
    <property type="match status" value="2"/>
</dbReference>
<dbReference type="Gene3D" id="1.10.10.10">
    <property type="entry name" value="Winged helix-like DNA-binding domain superfamily/Winged helix DNA-binding domain"/>
    <property type="match status" value="2"/>
</dbReference>
<keyword evidence="2" id="KW-0132">Cell division</keyword>
<evidence type="ECO:0000256" key="3">
    <source>
        <dbReference type="ARBA" id="ARBA00022829"/>
    </source>
</evidence>
<gene>
    <name evidence="5" type="primary">scpB</name>
    <name evidence="5" type="ORF">NCTC13294_02028</name>
</gene>
<dbReference type="EMBL" id="UFUW01000001">
    <property type="protein sequence ID" value="SUX24726.1"/>
    <property type="molecule type" value="Genomic_DNA"/>
</dbReference>
<keyword evidence="4" id="KW-0131">Cell cycle</keyword>
<organism evidence="5 6">
    <name type="scientific">Cardiobacterium valvarum</name>
    <dbReference type="NCBI Taxonomy" id="194702"/>
    <lineage>
        <taxon>Bacteria</taxon>
        <taxon>Pseudomonadati</taxon>
        <taxon>Pseudomonadota</taxon>
        <taxon>Gammaproteobacteria</taxon>
        <taxon>Cardiobacteriales</taxon>
        <taxon>Cardiobacteriaceae</taxon>
        <taxon>Cardiobacterium</taxon>
    </lineage>
</organism>
<accession>A0A381ECL2</accession>
<dbReference type="InterPro" id="IPR005234">
    <property type="entry name" value="ScpB_csome_segregation"/>
</dbReference>
<dbReference type="RefSeq" id="WP_115612197.1">
    <property type="nucleotide sequence ID" value="NZ_JBHLZC010000003.1"/>
</dbReference>
<dbReference type="AlphaFoldDB" id="A0A381ECL2"/>
<evidence type="ECO:0000256" key="2">
    <source>
        <dbReference type="ARBA" id="ARBA00022618"/>
    </source>
</evidence>
<evidence type="ECO:0000313" key="6">
    <source>
        <dbReference type="Proteomes" id="UP000254572"/>
    </source>
</evidence>
<evidence type="ECO:0000313" key="5">
    <source>
        <dbReference type="EMBL" id="SUX24726.1"/>
    </source>
</evidence>
<name>A0A381ECL2_9GAMM</name>
<sequence>MNLSRRIEAILFTRDEAVSAAQLAQALATTEDAVCTALDDLAARYETSAMTLVHIKDGWRLQLRSDYFEAVAAFAEAQPVRYSRAFWETLAYIAYHQPVTRAEIDAVRGVTTSSGIYRQLFDLEWIEVIGTKEVPGRPELLATTTQFLNDFSVASLDALPALPEEDGDPA</sequence>
<dbReference type="NCBIfam" id="TIGR00281">
    <property type="entry name" value="SMC-Scp complex subunit ScpB"/>
    <property type="match status" value="1"/>
</dbReference>
<dbReference type="InterPro" id="IPR036388">
    <property type="entry name" value="WH-like_DNA-bd_sf"/>
</dbReference>
<dbReference type="Pfam" id="PF04079">
    <property type="entry name" value="SMC_ScpB"/>
    <property type="match status" value="1"/>
</dbReference>
<keyword evidence="3" id="KW-0159">Chromosome partition</keyword>
<dbReference type="PIRSF" id="PIRSF019345">
    <property type="entry name" value="ScpB"/>
    <property type="match status" value="1"/>
</dbReference>
<dbReference type="GO" id="GO:0051304">
    <property type="term" value="P:chromosome separation"/>
    <property type="evidence" value="ECO:0007669"/>
    <property type="project" value="InterPro"/>
</dbReference>
<keyword evidence="6" id="KW-1185">Reference proteome</keyword>
<dbReference type="Proteomes" id="UP000254572">
    <property type="component" value="Unassembled WGS sequence"/>
</dbReference>
<evidence type="ECO:0000256" key="4">
    <source>
        <dbReference type="ARBA" id="ARBA00023306"/>
    </source>
</evidence>
<dbReference type="PANTHER" id="PTHR34298:SF2">
    <property type="entry name" value="SEGREGATION AND CONDENSATION PROTEIN B"/>
    <property type="match status" value="1"/>
</dbReference>
<protein>
    <submittedName>
        <fullName evidence="5">Segregation and condensation protein B homolog</fullName>
    </submittedName>
</protein>
<evidence type="ECO:0000256" key="1">
    <source>
        <dbReference type="ARBA" id="ARBA00022490"/>
    </source>
</evidence>
<reference evidence="5 6" key="1">
    <citation type="submission" date="2018-06" db="EMBL/GenBank/DDBJ databases">
        <authorList>
            <consortium name="Pathogen Informatics"/>
            <person name="Doyle S."/>
        </authorList>
    </citation>
    <scope>NUCLEOTIDE SEQUENCE [LARGE SCALE GENOMIC DNA]</scope>
    <source>
        <strain evidence="5 6">NCTC13294</strain>
    </source>
</reference>
<dbReference type="GO" id="GO:0051301">
    <property type="term" value="P:cell division"/>
    <property type="evidence" value="ECO:0007669"/>
    <property type="project" value="UniProtKB-KW"/>
</dbReference>
<dbReference type="InterPro" id="IPR036390">
    <property type="entry name" value="WH_DNA-bd_sf"/>
</dbReference>